<dbReference type="EMBL" id="NEDP02002241">
    <property type="protein sequence ID" value="OWF51490.1"/>
    <property type="molecule type" value="Genomic_DNA"/>
</dbReference>
<dbReference type="PANTHER" id="PTHR13196:SF14">
    <property type="entry name" value="UDENN DOMAIN-CONTAINING PROTEIN"/>
    <property type="match status" value="1"/>
</dbReference>
<protein>
    <submittedName>
        <fullName evidence="5">DENN domain-containing protein 1A</fullName>
    </submittedName>
</protein>
<dbReference type="InterPro" id="IPR005112">
    <property type="entry name" value="dDENN_dom"/>
</dbReference>
<accession>A0A210QRX7</accession>
<sequence>MGSRIRENPEKIYEVFMEIGKANGEHEEPFLIQNYPRDYSDEEVLKSVPKFAFPCDTERTTVDHFTFVLTEIDSTLKFVFCRHATGAQTCLCIVSYFPWFEIFYNLLNQLAEMLNHNYERDMTSFLRAAYVQDVPAPGVPVTIAANQDMLNFTAPEVNKLPSIPSNRNLTEYYNAMDTANMMIVFASMLNERRIIVTSRRLSRLTACIHASVSLLYPMFWQHLFIPILPAHLLDYLSAPMPYVIGVHATLVQKMKMSELGDAIIVDVDNNTVQSEYEDLEDLPSDISSYLKRHLKGDKVRVSMQTSGDAIPKAFLMALVRLIGGYRDALRFKPGEPITFDPEAFVLSRPQSMQPFLENMLQLQIFQQFINERLDMLNCGQGFSDIFEAEALQNADKLNTQSRYKEWLTNMKKQGNKFQKGGKDIWAGIKEKAAPVMSSAVHSVKSQGKKAYTGIKNKMADLKKEDEPANMKTKSMKSPSTQKMTSRDRPSTVIGQPLKTLRPPRPSMLSSPTGDKLIVASSSQDRISRYKMITVEEKVYDDSDVELSYNRVSVNLLSDPDIQQALNRAASAENIVRMSGKTHQLIDHLDGTSSGPSSGRNSPSTVSSSSALEYQESDSAGLHSQANRDTFGNVPFIDISSEDEYVGLSNSSDQYVKLSSSSRNVSASKSSQEDQSRPVAPPRRSRSPLTTMTADRLISDRSKGGSPPHPAPHRPHGAPKPIPRQSIKRKSEGFQQQKQLETESLMQFQNLELEDSFDPFKSPTSQTVAQIDKLKDLASPTDDDVNNVTRTPAFRMPGTGVPKRLSMKRDKSLSPEKDSNAGQSLLDFDPLANTSQGQCSIPQNTGSQGNPTSPELLQDWNIDHLQTKTYDLGPLPKPGFVQRTAAEFALGSSGQNNIGVSYGKRLSPAVLQRPFSVHTDHQSSSSSPYSTLTPYNPLRASSYGPVTSSPNIRKAGTSHSRGVGNADPFADLVGIQLGPTSQPPVPNKGVASPATQVNKWETFE</sequence>
<dbReference type="PANTHER" id="PTHR13196">
    <property type="entry name" value="DENN DOMAIN-CONTAINING"/>
    <property type="match status" value="1"/>
</dbReference>
<dbReference type="FunFam" id="3.40.50.11500:FF:000004">
    <property type="entry name" value="DENN domain-containing protein 2C isoform X1"/>
    <property type="match status" value="1"/>
</dbReference>
<dbReference type="InterPro" id="IPR001194">
    <property type="entry name" value="cDENN_dom"/>
</dbReference>
<dbReference type="AlphaFoldDB" id="A0A210QRX7"/>
<evidence type="ECO:0000256" key="2">
    <source>
        <dbReference type="ARBA" id="ARBA00023329"/>
    </source>
</evidence>
<dbReference type="GO" id="GO:0032456">
    <property type="term" value="P:endocytic recycling"/>
    <property type="evidence" value="ECO:0007669"/>
    <property type="project" value="TreeGrafter"/>
</dbReference>
<gene>
    <name evidence="5" type="ORF">KP79_PYT03847</name>
</gene>
<dbReference type="GO" id="GO:0030136">
    <property type="term" value="C:clathrin-coated vesicle"/>
    <property type="evidence" value="ECO:0007669"/>
    <property type="project" value="UniProtKB-SubCell"/>
</dbReference>
<dbReference type="SMART" id="SM00800">
    <property type="entry name" value="uDENN"/>
    <property type="match status" value="1"/>
</dbReference>
<dbReference type="GO" id="GO:0006897">
    <property type="term" value="P:endocytosis"/>
    <property type="evidence" value="ECO:0007669"/>
    <property type="project" value="TreeGrafter"/>
</dbReference>
<feature type="compositionally biased region" description="Low complexity" evidence="3">
    <location>
        <begin position="590"/>
        <end position="604"/>
    </location>
</feature>
<dbReference type="Gene3D" id="3.30.450.200">
    <property type="match status" value="1"/>
</dbReference>
<keyword evidence="2" id="KW-0968">Cytoplasmic vesicle</keyword>
<dbReference type="OrthoDB" id="206724at2759"/>
<feature type="domain" description="UDENN" evidence="4">
    <location>
        <begin position="13"/>
        <end position="379"/>
    </location>
</feature>
<dbReference type="FunFam" id="3.30.450.200:FF:000003">
    <property type="entry name" value="DENN domain containing 1A"/>
    <property type="match status" value="1"/>
</dbReference>
<dbReference type="InterPro" id="IPR043153">
    <property type="entry name" value="DENN_C"/>
</dbReference>
<reference evidence="5 6" key="1">
    <citation type="journal article" date="2017" name="Nat. Ecol. Evol.">
        <title>Scallop genome provides insights into evolution of bilaterian karyotype and development.</title>
        <authorList>
            <person name="Wang S."/>
            <person name="Zhang J."/>
            <person name="Jiao W."/>
            <person name="Li J."/>
            <person name="Xun X."/>
            <person name="Sun Y."/>
            <person name="Guo X."/>
            <person name="Huan P."/>
            <person name="Dong B."/>
            <person name="Zhang L."/>
            <person name="Hu X."/>
            <person name="Sun X."/>
            <person name="Wang J."/>
            <person name="Zhao C."/>
            <person name="Wang Y."/>
            <person name="Wang D."/>
            <person name="Huang X."/>
            <person name="Wang R."/>
            <person name="Lv J."/>
            <person name="Li Y."/>
            <person name="Zhang Z."/>
            <person name="Liu B."/>
            <person name="Lu W."/>
            <person name="Hui Y."/>
            <person name="Liang J."/>
            <person name="Zhou Z."/>
            <person name="Hou R."/>
            <person name="Li X."/>
            <person name="Liu Y."/>
            <person name="Li H."/>
            <person name="Ning X."/>
            <person name="Lin Y."/>
            <person name="Zhao L."/>
            <person name="Xing Q."/>
            <person name="Dou J."/>
            <person name="Li Y."/>
            <person name="Mao J."/>
            <person name="Guo H."/>
            <person name="Dou H."/>
            <person name="Li T."/>
            <person name="Mu C."/>
            <person name="Jiang W."/>
            <person name="Fu Q."/>
            <person name="Fu X."/>
            <person name="Miao Y."/>
            <person name="Liu J."/>
            <person name="Yu Q."/>
            <person name="Li R."/>
            <person name="Liao H."/>
            <person name="Li X."/>
            <person name="Kong Y."/>
            <person name="Jiang Z."/>
            <person name="Chourrout D."/>
            <person name="Li R."/>
            <person name="Bao Z."/>
        </authorList>
    </citation>
    <scope>NUCLEOTIDE SEQUENCE [LARGE SCALE GENOMIC DNA]</scope>
    <source>
        <strain evidence="5 6">PY_sf001</strain>
    </source>
</reference>
<feature type="compositionally biased region" description="Basic and acidic residues" evidence="3">
    <location>
        <begin position="806"/>
        <end position="818"/>
    </location>
</feature>
<comment type="subcellular location">
    <subcellularLocation>
        <location evidence="1">Cytoplasmic vesicle</location>
        <location evidence="1">Clathrin-coated vesicle</location>
    </subcellularLocation>
</comment>
<dbReference type="Pfam" id="PF03455">
    <property type="entry name" value="dDENN"/>
    <property type="match status" value="1"/>
</dbReference>
<feature type="region of interest" description="Disordered" evidence="3">
    <location>
        <begin position="658"/>
        <end position="739"/>
    </location>
</feature>
<keyword evidence="6" id="KW-1185">Reference proteome</keyword>
<evidence type="ECO:0000256" key="3">
    <source>
        <dbReference type="SAM" id="MobiDB-lite"/>
    </source>
</evidence>
<dbReference type="PROSITE" id="PS50211">
    <property type="entry name" value="DENN"/>
    <property type="match status" value="1"/>
</dbReference>
<dbReference type="SMART" id="SM00799">
    <property type="entry name" value="DENN"/>
    <property type="match status" value="1"/>
</dbReference>
<dbReference type="Proteomes" id="UP000242188">
    <property type="component" value="Unassembled WGS sequence"/>
</dbReference>
<feature type="region of interest" description="Disordered" evidence="3">
    <location>
        <begin position="914"/>
        <end position="961"/>
    </location>
</feature>
<evidence type="ECO:0000313" key="5">
    <source>
        <dbReference type="EMBL" id="OWF51490.1"/>
    </source>
</evidence>
<dbReference type="GO" id="GO:0005829">
    <property type="term" value="C:cytosol"/>
    <property type="evidence" value="ECO:0007669"/>
    <property type="project" value="TreeGrafter"/>
</dbReference>
<feature type="compositionally biased region" description="Polar residues" evidence="3">
    <location>
        <begin position="992"/>
        <end position="1003"/>
    </location>
</feature>
<feature type="compositionally biased region" description="Low complexity" evidence="3">
    <location>
        <begin position="922"/>
        <end position="934"/>
    </location>
</feature>
<dbReference type="STRING" id="6573.A0A210QRX7"/>
<feature type="region of interest" description="Disordered" evidence="3">
    <location>
        <begin position="463"/>
        <end position="514"/>
    </location>
</feature>
<feature type="compositionally biased region" description="Polar residues" evidence="3">
    <location>
        <begin position="471"/>
        <end position="483"/>
    </location>
</feature>
<feature type="region of interest" description="Disordered" evidence="3">
    <location>
        <begin position="755"/>
        <end position="855"/>
    </location>
</feature>
<evidence type="ECO:0000259" key="4">
    <source>
        <dbReference type="PROSITE" id="PS50211"/>
    </source>
</evidence>
<feature type="compositionally biased region" description="Polar residues" evidence="3">
    <location>
        <begin position="831"/>
        <end position="854"/>
    </location>
</feature>
<dbReference type="InterPro" id="IPR005113">
    <property type="entry name" value="uDENN_dom"/>
</dbReference>
<dbReference type="SMART" id="SM00801">
    <property type="entry name" value="dDENN"/>
    <property type="match status" value="1"/>
</dbReference>
<feature type="region of interest" description="Disordered" evidence="3">
    <location>
        <begin position="585"/>
        <end position="629"/>
    </location>
</feature>
<evidence type="ECO:0000313" key="6">
    <source>
        <dbReference type="Proteomes" id="UP000242188"/>
    </source>
</evidence>
<dbReference type="Pfam" id="PF02141">
    <property type="entry name" value="DENN"/>
    <property type="match status" value="1"/>
</dbReference>
<feature type="region of interest" description="Disordered" evidence="3">
    <location>
        <begin position="973"/>
        <end position="1003"/>
    </location>
</feature>
<comment type="caution">
    <text evidence="5">The sequence shown here is derived from an EMBL/GenBank/DDBJ whole genome shotgun (WGS) entry which is preliminary data.</text>
</comment>
<dbReference type="GO" id="GO:1901981">
    <property type="term" value="F:phosphatidylinositol phosphate binding"/>
    <property type="evidence" value="ECO:0007669"/>
    <property type="project" value="TreeGrafter"/>
</dbReference>
<dbReference type="Pfam" id="PF03456">
    <property type="entry name" value="uDENN"/>
    <property type="match status" value="1"/>
</dbReference>
<dbReference type="InterPro" id="IPR037516">
    <property type="entry name" value="Tripartite_DENN"/>
</dbReference>
<feature type="compositionally biased region" description="Low complexity" evidence="3">
    <location>
        <begin position="658"/>
        <end position="669"/>
    </location>
</feature>
<evidence type="ECO:0000256" key="1">
    <source>
        <dbReference type="ARBA" id="ARBA00004132"/>
    </source>
</evidence>
<proteinExistence type="predicted"/>
<dbReference type="GO" id="GO:0005085">
    <property type="term" value="F:guanyl-nucleotide exchange factor activity"/>
    <property type="evidence" value="ECO:0007669"/>
    <property type="project" value="InterPro"/>
</dbReference>
<dbReference type="Gene3D" id="6.10.140.1000">
    <property type="match status" value="1"/>
</dbReference>
<dbReference type="Gene3D" id="3.40.50.11500">
    <property type="match status" value="1"/>
</dbReference>
<name>A0A210QRX7_MIZYE</name>
<dbReference type="InterPro" id="IPR040032">
    <property type="entry name" value="DENND1A/B/C"/>
</dbReference>
<organism evidence="5 6">
    <name type="scientific">Mizuhopecten yessoensis</name>
    <name type="common">Japanese scallop</name>
    <name type="synonym">Patinopecten yessoensis</name>
    <dbReference type="NCBI Taxonomy" id="6573"/>
    <lineage>
        <taxon>Eukaryota</taxon>
        <taxon>Metazoa</taxon>
        <taxon>Spiralia</taxon>
        <taxon>Lophotrochozoa</taxon>
        <taxon>Mollusca</taxon>
        <taxon>Bivalvia</taxon>
        <taxon>Autobranchia</taxon>
        <taxon>Pteriomorphia</taxon>
        <taxon>Pectinida</taxon>
        <taxon>Pectinoidea</taxon>
        <taxon>Pectinidae</taxon>
        <taxon>Mizuhopecten</taxon>
    </lineage>
</organism>